<keyword evidence="4" id="KW-0547">Nucleotide-binding</keyword>
<evidence type="ECO:0000256" key="7">
    <source>
        <dbReference type="SAM" id="MobiDB-lite"/>
    </source>
</evidence>
<proteinExistence type="inferred from homology"/>
<organism evidence="9 10">
    <name type="scientific">Podila minutissima</name>
    <dbReference type="NCBI Taxonomy" id="64525"/>
    <lineage>
        <taxon>Eukaryota</taxon>
        <taxon>Fungi</taxon>
        <taxon>Fungi incertae sedis</taxon>
        <taxon>Mucoromycota</taxon>
        <taxon>Mortierellomycotina</taxon>
        <taxon>Mortierellomycetes</taxon>
        <taxon>Mortierellales</taxon>
        <taxon>Mortierellaceae</taxon>
        <taxon>Podila</taxon>
    </lineage>
</organism>
<keyword evidence="10" id="KW-1185">Reference proteome</keyword>
<evidence type="ECO:0000259" key="8">
    <source>
        <dbReference type="Pfam" id="PF01171"/>
    </source>
</evidence>
<evidence type="ECO:0000256" key="5">
    <source>
        <dbReference type="ARBA" id="ARBA00022840"/>
    </source>
</evidence>
<comment type="caution">
    <text evidence="9">The sequence shown here is derived from an EMBL/GenBank/DDBJ whole genome shotgun (WGS) entry which is preliminary data.</text>
</comment>
<dbReference type="Proteomes" id="UP000696485">
    <property type="component" value="Unassembled WGS sequence"/>
</dbReference>
<dbReference type="AlphaFoldDB" id="A0A9P5VIJ3"/>
<protein>
    <recommendedName>
        <fullName evidence="1">tRNA(Ile)-lysidine synthetase</fullName>
        <ecNumber evidence="1">6.3.4.19</ecNumber>
    </recommendedName>
</protein>
<evidence type="ECO:0000256" key="4">
    <source>
        <dbReference type="ARBA" id="ARBA00022741"/>
    </source>
</evidence>
<gene>
    <name evidence="9" type="ORF">BG006_010760</name>
</gene>
<keyword evidence="2" id="KW-0436">Ligase</keyword>
<dbReference type="Gene3D" id="3.40.50.620">
    <property type="entry name" value="HUPs"/>
    <property type="match status" value="1"/>
</dbReference>
<comment type="catalytic activity">
    <reaction evidence="6">
        <text>cytidine(34) in tRNA(Ile2) + L-lysine + ATP = lysidine(34) in tRNA(Ile2) + AMP + diphosphate + H(+)</text>
        <dbReference type="Rhea" id="RHEA:43744"/>
        <dbReference type="Rhea" id="RHEA-COMP:10625"/>
        <dbReference type="Rhea" id="RHEA-COMP:10670"/>
        <dbReference type="ChEBI" id="CHEBI:15378"/>
        <dbReference type="ChEBI" id="CHEBI:30616"/>
        <dbReference type="ChEBI" id="CHEBI:32551"/>
        <dbReference type="ChEBI" id="CHEBI:33019"/>
        <dbReference type="ChEBI" id="CHEBI:82748"/>
        <dbReference type="ChEBI" id="CHEBI:83665"/>
        <dbReference type="ChEBI" id="CHEBI:456215"/>
        <dbReference type="EC" id="6.3.4.19"/>
    </reaction>
</comment>
<evidence type="ECO:0000313" key="9">
    <source>
        <dbReference type="EMBL" id="KAF9325765.1"/>
    </source>
</evidence>
<dbReference type="InterPro" id="IPR014729">
    <property type="entry name" value="Rossmann-like_a/b/a_fold"/>
</dbReference>
<name>A0A9P5VIJ3_9FUNG</name>
<dbReference type="PANTHER" id="PTHR43033">
    <property type="entry name" value="TRNA(ILE)-LYSIDINE SYNTHASE-RELATED"/>
    <property type="match status" value="1"/>
</dbReference>
<accession>A0A9P5VIJ3</accession>
<dbReference type="HAMAP" id="MF_01161">
    <property type="entry name" value="tRNA_Ile_lys_synt"/>
    <property type="match status" value="1"/>
</dbReference>
<feature type="domain" description="tRNA(Ile)-lysidine/2-thiocytidine synthase N-terminal" evidence="8">
    <location>
        <begin position="62"/>
        <end position="265"/>
    </location>
</feature>
<dbReference type="GO" id="GO:0008033">
    <property type="term" value="P:tRNA processing"/>
    <property type="evidence" value="ECO:0007669"/>
    <property type="project" value="UniProtKB-KW"/>
</dbReference>
<dbReference type="InterPro" id="IPR012094">
    <property type="entry name" value="tRNA_Ile_lys_synt"/>
</dbReference>
<evidence type="ECO:0000256" key="2">
    <source>
        <dbReference type="ARBA" id="ARBA00022598"/>
    </source>
</evidence>
<dbReference type="GO" id="GO:0005524">
    <property type="term" value="F:ATP binding"/>
    <property type="evidence" value="ECO:0007669"/>
    <property type="project" value="UniProtKB-KW"/>
</dbReference>
<keyword evidence="5" id="KW-0067">ATP-binding</keyword>
<evidence type="ECO:0000256" key="6">
    <source>
        <dbReference type="ARBA" id="ARBA00048539"/>
    </source>
</evidence>
<dbReference type="PANTHER" id="PTHR43033:SF1">
    <property type="entry name" value="TRNA(ILE)-LYSIDINE SYNTHASE-RELATED"/>
    <property type="match status" value="1"/>
</dbReference>
<dbReference type="SUPFAM" id="SSF52402">
    <property type="entry name" value="Adenine nucleotide alpha hydrolases-like"/>
    <property type="match status" value="1"/>
</dbReference>
<evidence type="ECO:0000256" key="1">
    <source>
        <dbReference type="ARBA" id="ARBA00013267"/>
    </source>
</evidence>
<dbReference type="EC" id="6.3.4.19" evidence="1"/>
<dbReference type="GO" id="GO:0032267">
    <property type="term" value="F:tRNA(Ile)-lysidine synthase activity"/>
    <property type="evidence" value="ECO:0007669"/>
    <property type="project" value="UniProtKB-EC"/>
</dbReference>
<dbReference type="CDD" id="cd01992">
    <property type="entry name" value="TilS_N"/>
    <property type="match status" value="1"/>
</dbReference>
<evidence type="ECO:0000313" key="10">
    <source>
        <dbReference type="Proteomes" id="UP000696485"/>
    </source>
</evidence>
<dbReference type="EMBL" id="JAAAUY010000875">
    <property type="protein sequence ID" value="KAF9325765.1"/>
    <property type="molecule type" value="Genomic_DNA"/>
</dbReference>
<dbReference type="InterPro" id="IPR012795">
    <property type="entry name" value="tRNA_Ile_lys_synt_N"/>
</dbReference>
<sequence length="610" mass="68826">MNLTRVGRAITANEFASWVAPILVRDWAIPQTAHQQPVTTRNEDKARSPFTPCPTSPGARSIGIAVSGGVDSMALATLLSRHVQDLRDSFQKIQLHAMIVDHKLRDNSTEEANYVAKQIRRLDIDPHILTLDWSSPSLALANGNSKPDKSHLETLARFERYKAIAQQCHRLNIRQLFVGHHSGDQVETVLFRFSRASGIDGLAGIQPDAPFGVMNVQEALDLRVLRPLMSVSKARLRATCEKAGTKWVEDPSNRSLDYQRNVIRHYQQDLDSRQRSDRRLHPLCTASILEFRDRMDKHRKAAWSQVSPLLQGIQFDPMNGVCHLRLQSGGENVEWLHPTRSHVAIRLMSFMVRWVNCKDHSPRLEDLQTLLAHLRSPHTISQNRNKVQAKLDDSENASESTVYRKTRWRVSSTHPAPAETANGLFHRPATVPTTAFRPINISGVMFSPPRTSKGLAGHWTISRQPMSAIDLQTNTVDISTNQLDGRSPIDILWDQRFFLRIHAPEDRVGRQRTIHIRPLTLDDVRLARRTLKSLVTNGDRDSADQLQLFMDNVPGKTRLTIPVVSISSTSVSNSDELVSIPTLTMHLAPDLLKVQSRFKSGDPRFDIPDE</sequence>
<dbReference type="Pfam" id="PF01171">
    <property type="entry name" value="ATP_bind_3"/>
    <property type="match status" value="1"/>
</dbReference>
<keyword evidence="3" id="KW-0819">tRNA processing</keyword>
<dbReference type="InterPro" id="IPR011063">
    <property type="entry name" value="TilS/TtcA_N"/>
</dbReference>
<reference evidence="9" key="1">
    <citation type="journal article" date="2020" name="Fungal Divers.">
        <title>Resolving the Mortierellaceae phylogeny through synthesis of multi-gene phylogenetics and phylogenomics.</title>
        <authorList>
            <person name="Vandepol N."/>
            <person name="Liber J."/>
            <person name="Desiro A."/>
            <person name="Na H."/>
            <person name="Kennedy M."/>
            <person name="Barry K."/>
            <person name="Grigoriev I.V."/>
            <person name="Miller A.N."/>
            <person name="O'Donnell K."/>
            <person name="Stajich J.E."/>
            <person name="Bonito G."/>
        </authorList>
    </citation>
    <scope>NUCLEOTIDE SEQUENCE</scope>
    <source>
        <strain evidence="9">NVP1</strain>
    </source>
</reference>
<feature type="region of interest" description="Disordered" evidence="7">
    <location>
        <begin position="33"/>
        <end position="56"/>
    </location>
</feature>
<dbReference type="NCBIfam" id="TIGR02432">
    <property type="entry name" value="lysidine_TilS_N"/>
    <property type="match status" value="1"/>
</dbReference>
<evidence type="ECO:0000256" key="3">
    <source>
        <dbReference type="ARBA" id="ARBA00022694"/>
    </source>
</evidence>